<dbReference type="InterPro" id="IPR013425">
    <property type="entry name" value="Autotrns_rpt"/>
</dbReference>
<sequence>MEARFGVALVSRFSPLSLAVHLSVAGLLFGGVSAPALATCSTAGSIVTCTGVPPLPLVPNDFASAANNLTVNVNSGAQMNATLGGHVMDLTGVNITLNNSGIIDPAILGLVSVLSGGAFIGTGATSTVNVLNNAGAFMRGTGMVLGLNLTSIDGLALAVNNAAAGSTNITNNGTITSTGLSVGGISLADTPVIGIYGGSQVNMTNSNTGTITGRIAFETSATGNTFTNAGAITGGVSMGAASTNTFTAITGSSVSVGDGVQVSVGLGGLIGINLTFAPTGTVDGGAGGTNNLILQNSTGVGGGIAGVGTASSANYVNFNNLTVNSGTWTLQGPLVSGATTLNGGIAQFNNNATFGSSVLTSNGGIIQASTGGLNISNLISLGAGGMTVQGTLDTALSGVVSGSGGLTKLGTGQLTLNAANTYLGNTTLNGGTIALGNNLALSTGTLNVTGATSLSAPGTISLNNAISLGGTMTTTGNGALTLGGLITGSSGITKTGTGSLTLSGANSGYTGTTTLSAGSLLVTNNNSLGSGALNTAAGTSLDSTANVTLANNIGMTGALNVLGSNALTLGGVLSGTGGITKSGTASLTLTGNNTNSGSTALNAGSLFVGSNTALGTGALSAAAGTTLDATTAVTLANAVALAGGVTIGGTQALGLSGVVSGTGNLIKNGTANLSLSGNNTFSGGTALNAGTLIVGSNTALGTGALTTAAGTTLDSSTAVALTNAVSLGGNLNIGGSANLTLGGIVSGSGGLTKNGAANLILNGANTFLGPIALNAGTLTAGANAALGSGDITVGGVATLDSNAAVTLNNNVILNNSLGIGGGNALTLGGVISGTSQLVKNGTANLTLNGSNTYSGGTTLNAGSLTVGNGAALGSGALTVAGAGTLNSSSAVTLNNAITLNANLTTGGANALTLGGVISGVNGLIKTGASSLTLNGNNTYTGTTALTAGSLIVGSNTALGTGALNASNGTTLDAGTAATLANNINLGGNLTLGGSNALTLGGVVAGIGGLVKNGAADLTLNGANTYFGNTALNTGKLIVGSNTALGAGTLNAAANTTLDANTAVSLNNAVALAGALNIGGTADLTLTGLVSGAGSLVKNGTANLILNAANSYGGGTTLNAGTVTVGNSSALGSGAVTVAGAATLDSNSPLVNLTNGIGLTAALTIGGTQNLSLSGVTSGSGQLIKNGAANLTLNGNNTFSGGTTLNAGTLTLGNANGLGSGGLTVGGAATLDNSASFGIGNAITLNAGLTVAGNNDLALNGIIDGAGSLTKNGLSDLTLAGSNTFTGAVNIISGSVTTLNSAALGNTSGVNISAGAGLNLGSDASLAGLSGSGSVQLTGSNTLTVGGVSTSSTFDGDLSGSGGLTKIGTGTLNLTGISGLTGNTTVNGGVLNLTGSLNSTQLNVNNTGTLTGTGSAIGTVNINNGGHLALSSGNTLSASNLTLGAGSNVDVALATPSTTSLMNVGGNLTLNGNLNVTDAGGFGVGVYRLFNYTGALTDLGLDVASVPVGYALGDLLVQTSVANQINIQVSAPNSNIRYWDGSQTIANGVVDGGTGTWNAVGTNWTDANGLVNQPWAGDFAVFQGTAGTVTVNGTQLFTGMQFLTDGYNLVNGAAGQLTAVNGSGGTTAVRVDPGVTATIGASINGSGILNKLDAGTLVLNGANTYSGGTQLDGGKIIVGSNTALGSGTLTANAGTQLDSNTAVTLANAATLNGNLTVVGSNALSLNGVIGGTGGLIKNGAASLTLGGNNAFLGPVALNAGALILASNSALGSGTLNAAGGTTLDASTAVSVNNAVNLAGNLGIGGNADLTLAGTINGAGSLTKNGASNLTLSGNNNFLGGTTLTAGTLTAGSNSALGLGNLTVAGTSALDSSAALSLGNNVVLNANLSNTGSNNLTLAGVVSGTGGLIKNGTSNLTLNGINTYTGGTTLNAGTLTLGTGAALGGGALTVAGASSLDSSSPLVLANNINLNANLGLTGNNNLTLGGVIAGAGTLTKNGLADVTLSGNNTFSGTFDVLSGSLTTLSNSALGNNATVNLAGGAALNLGASGSLASLTGSGTALIGTGSTLSLGGNNVSSTFAGVLSGDGGLTKLGTGTLTLSGISDLTGDTNVNAGTLQVNGSLASGNVLVNSGGTLGGSGTLTGAVTVADGGHLAAVTGSTLAVDSLVFNGNANFDVGLGAPVSGGGNALVNVGGNLTLDGTLNVSDIGGFGSGVYRLINYTGGLTDNGMLIGTVPGSVTPGDLTLQTALANQINLLVSAPGVTVQFWDGNQLIANGSVDGGSGTWGTGTTNWTDVNGITNQAWTNNFAVFQGTAGTVTVNGAQTITGMQFVTDGYSLQNGTAGSLNLVNGSLGNASVRVDPNATATVGVALNGSGTLGKYDTGTLVLNAANGYTGGTALNGGKIVVGNNAALGSGVLTAADGTALDSNAAVSLANNVVLNGGLTVAGSNALTLGGVVSGSGSLIKTGASSLTLNGSNTYSGGTQLAGGTLVLGNNSAISSGALNVIGNGTLDSTSALQLANAINLGSQLTLAGNQNTTLLGAVTGTGSLVKNGSGDLVLSGANTYSGGTTLNGGTTTGDTSSLQGAIVNNAALTFAQNADGSYTGNLTGAGTLNKTGTGQLLLTGNNTFTGNTSVQAGNLIVNGVFNSANVSVASGAKVGGSGQLGGNVQLASGATLIGGGSATPLSVGSLALSSGTNLDFSLGSAASSTTVVNVAGNLTLDGTLNISNAGGFGTGVYQLFRYGGSLTDNGLVYGSLPVSAANLTLQTAIANQVNLLVQGTPGEVQFWNGGTTNPDGSIGGGSGVWGPGTNWTDPSGTQALASNGQFAVFGGQAGTVTVQGNQNFTGLQFLTSGYSLVPGAGGTLTPVNGADGSLAPVRVNAGASAEISVPLVGTGGIEKLDSGTLVLSGANTYSGGTTVSGGTLIGNTTSLQGNITDNATLVFQQNTDGQFNGVLSGTGALFKRGVSRLLMVGNQPFSGTVSVDQGVLQVGSRAARASLGGQVTVANGAGLSGNGSVGSVVNHGVVASGGADGTLSVAGNLTNSSDGVLALTVSSPTATPLAVGGTAALGGGLVVNSLAPFTGNTTYSLITAGGGVTGTFSAADLPQYAFLDSSLVYGADSVTLAVSRNGNSFADVAATGNQRGTATALSNNGAAGAALQNQIVNLSVAGARNAFDSLSGEIHASTASAMLEDSRFIREAVNDRMRQPSCSAADDPRKTLAPSDTQLSSNGCHGEMVGWIRAIGAWGDMGGDSNTAKVDRNLGGFMLGTDKALDDTWRAGMAAGYTRSNLNAHDRNSDAKVDSYHLAGYLNSQFDALAVRLGAAYSWHSIETKRDVSVGTYNDRLKADYDARSAQVFGEVGYAINAAGVAIEPFAGLAYVNYDSDTGKEKGGVGRLKADADQDITYSTLGVRVGKLVTLANGSQLTPRAAIGWRHAYGDTKPDADLTFIDGGASFSTQGVPIAKDSALLEAGIDFQVTPTGKLGIGYSGQVSSDNNDSAFNISFSQSF</sequence>
<dbReference type="PROSITE" id="PS51208">
    <property type="entry name" value="AUTOTRANSPORTER"/>
    <property type="match status" value="1"/>
</dbReference>
<evidence type="ECO:0000313" key="5">
    <source>
        <dbReference type="Proteomes" id="UP000006045"/>
    </source>
</evidence>
<name>A0A7U9GRW6_PSEFL</name>
<evidence type="ECO:0000313" key="4">
    <source>
        <dbReference type="EMBL" id="EJZ57548.1"/>
    </source>
</evidence>
<feature type="domain" description="Autotransporter" evidence="3">
    <location>
        <begin position="3230"/>
        <end position="3507"/>
    </location>
</feature>
<dbReference type="SUPFAM" id="SSF103515">
    <property type="entry name" value="Autotransporter"/>
    <property type="match status" value="1"/>
</dbReference>
<feature type="region of interest" description="Disordered" evidence="2">
    <location>
        <begin position="3204"/>
        <end position="3228"/>
    </location>
</feature>
<dbReference type="OrthoDB" id="5760545at2"/>
<dbReference type="InterPro" id="IPR036709">
    <property type="entry name" value="Autotransporte_beta_dom_sf"/>
</dbReference>
<dbReference type="Proteomes" id="UP000006045">
    <property type="component" value="Chromosome"/>
</dbReference>
<dbReference type="InterPro" id="IPR011050">
    <property type="entry name" value="Pectin_lyase_fold/virulence"/>
</dbReference>
<dbReference type="Pfam" id="PF12951">
    <property type="entry name" value="PATR"/>
    <property type="match status" value="23"/>
</dbReference>
<dbReference type="NCBIfam" id="TIGR02601">
    <property type="entry name" value="autotrns_rpt"/>
    <property type="match status" value="17"/>
</dbReference>
<keyword evidence="1" id="KW-0732">Signal</keyword>
<dbReference type="InterPro" id="IPR005546">
    <property type="entry name" value="Autotransporte_beta"/>
</dbReference>
<dbReference type="SMART" id="SM00869">
    <property type="entry name" value="Autotransporter"/>
    <property type="match status" value="1"/>
</dbReference>
<organism evidence="4 5">
    <name type="scientific">Pseudomonas fluorescens R124</name>
    <dbReference type="NCBI Taxonomy" id="743713"/>
    <lineage>
        <taxon>Bacteria</taxon>
        <taxon>Pseudomonadati</taxon>
        <taxon>Pseudomonadota</taxon>
        <taxon>Gammaproteobacteria</taxon>
        <taxon>Pseudomonadales</taxon>
        <taxon>Pseudomonadaceae</taxon>
        <taxon>Pseudomonas</taxon>
    </lineage>
</organism>
<dbReference type="PANTHER" id="PTHR35037">
    <property type="entry name" value="C-TERMINAL REGION OF AIDA-LIKE PROTEIN"/>
    <property type="match status" value="1"/>
</dbReference>
<dbReference type="PANTHER" id="PTHR35037:SF3">
    <property type="entry name" value="C-TERMINAL REGION OF AIDA-LIKE PROTEIN"/>
    <property type="match status" value="1"/>
</dbReference>
<dbReference type="RefSeq" id="WP_003223540.1">
    <property type="nucleotide sequence ID" value="NZ_CM001561.1"/>
</dbReference>
<dbReference type="InterPro" id="IPR051551">
    <property type="entry name" value="Autotransporter_adhesion"/>
</dbReference>
<dbReference type="InterPro" id="IPR012332">
    <property type="entry name" value="Autotransporter_pectin_lyase_C"/>
</dbReference>
<dbReference type="Gene3D" id="2.160.20.20">
    <property type="match status" value="7"/>
</dbReference>
<proteinExistence type="predicted"/>
<protein>
    <submittedName>
        <fullName evidence="4">Outer membrane autotransporter</fullName>
    </submittedName>
</protein>
<evidence type="ECO:0000256" key="1">
    <source>
        <dbReference type="ARBA" id="ARBA00022729"/>
    </source>
</evidence>
<dbReference type="SUPFAM" id="SSF51126">
    <property type="entry name" value="Pectin lyase-like"/>
    <property type="match status" value="8"/>
</dbReference>
<accession>A0A7U9GRW6</accession>
<evidence type="ECO:0000259" key="3">
    <source>
        <dbReference type="PROSITE" id="PS51208"/>
    </source>
</evidence>
<reference evidence="4 5" key="1">
    <citation type="submission" date="2012-08" db="EMBL/GenBank/DDBJ databases">
        <title>The genome of cave-isolated P. fluorescens strain R124 demonstrates phenotypic adaptation to the mineral environment.</title>
        <authorList>
            <person name="Barton M.D."/>
            <person name="Petronio M."/>
            <person name="Giarrizzo J.G."/>
            <person name="Bowling B.V."/>
            <person name="Barton H.A."/>
        </authorList>
    </citation>
    <scope>NUCLEOTIDE SEQUENCE [LARGE SCALE GENOMIC DNA]</scope>
    <source>
        <strain evidence="4 5">R124</strain>
    </source>
</reference>
<dbReference type="EMBL" id="CM001561">
    <property type="protein sequence ID" value="EJZ57548.1"/>
    <property type="molecule type" value="Genomic_DNA"/>
</dbReference>
<gene>
    <name evidence="4" type="ORF">I1A_001868</name>
</gene>
<evidence type="ECO:0000256" key="2">
    <source>
        <dbReference type="SAM" id="MobiDB-lite"/>
    </source>
</evidence>